<evidence type="ECO:0000313" key="10">
    <source>
        <dbReference type="EMBL" id="KAG6765573.1"/>
    </source>
</evidence>
<feature type="transmembrane region" description="Helical" evidence="7">
    <location>
        <begin position="778"/>
        <end position="800"/>
    </location>
</feature>
<evidence type="ECO:0000259" key="9">
    <source>
        <dbReference type="PROSITE" id="PS51847"/>
    </source>
</evidence>
<evidence type="ECO:0000256" key="4">
    <source>
        <dbReference type="ARBA" id="ARBA00023121"/>
    </source>
</evidence>
<keyword evidence="7" id="KW-0812">Transmembrane</keyword>
<name>A0A8X7ZFP9_POPTO</name>
<comment type="subcellular location">
    <subcellularLocation>
        <location evidence="1">Membrane</location>
    </subcellularLocation>
</comment>
<dbReference type="PANTHER" id="PTHR47261:SF2">
    <property type="entry name" value="CALCIUM-DEPENDENT LIPID-BINDING (CALB DOMAIN) FAMILY PROTEIN"/>
    <property type="match status" value="1"/>
</dbReference>
<gene>
    <name evidence="10" type="ORF">POTOM_029621</name>
</gene>
<feature type="domain" description="SMP-LTD" evidence="9">
    <location>
        <begin position="192"/>
        <end position="374"/>
    </location>
</feature>
<keyword evidence="3" id="KW-0445">Lipid transport</keyword>
<feature type="transmembrane region" description="Helical" evidence="7">
    <location>
        <begin position="747"/>
        <end position="766"/>
    </location>
</feature>
<evidence type="ECO:0000256" key="2">
    <source>
        <dbReference type="ARBA" id="ARBA00022448"/>
    </source>
</evidence>
<organism evidence="10 11">
    <name type="scientific">Populus tomentosa</name>
    <name type="common">Chinese white poplar</name>
    <dbReference type="NCBI Taxonomy" id="118781"/>
    <lineage>
        <taxon>Eukaryota</taxon>
        <taxon>Viridiplantae</taxon>
        <taxon>Streptophyta</taxon>
        <taxon>Embryophyta</taxon>
        <taxon>Tracheophyta</taxon>
        <taxon>Spermatophyta</taxon>
        <taxon>Magnoliopsida</taxon>
        <taxon>eudicotyledons</taxon>
        <taxon>Gunneridae</taxon>
        <taxon>Pentapetalae</taxon>
        <taxon>rosids</taxon>
        <taxon>fabids</taxon>
        <taxon>Malpighiales</taxon>
        <taxon>Salicaceae</taxon>
        <taxon>Saliceae</taxon>
        <taxon>Populus</taxon>
    </lineage>
</organism>
<keyword evidence="5 7" id="KW-0472">Membrane</keyword>
<evidence type="ECO:0000256" key="6">
    <source>
        <dbReference type="SAM" id="MobiDB-lite"/>
    </source>
</evidence>
<dbReference type="InterPro" id="IPR004695">
    <property type="entry name" value="SLAC1/Mae1/Ssu1/TehA"/>
</dbReference>
<sequence length="803" mass="90383">MTLQSSPASFSSYQILPLLCPCKSFHQTNYPSLPFSKRRWKKTITDLTHQNFRRKFLTFHACVFPNDTRNSNVNLDELSKGTKRFVFKRIANELEIGELSQEPSISNFTGFQEDPIVGKLRTQLGAIHPIPSPPINRNIVGLFVFFFFVGVVSDKVWTSRKRDKSNEEGKRAGAWPQVPTSFSLFLEKDLQRKESVEWVNMVLGKLWKVYRGGLENWLVGLLQPVIDDLKKPDYVERVEIKQFSLGDEPLSVRNVERRTSRRVNDLQYQIGLRYTGGARMLLMLSLKFSIIPIMLPVSVRDFDIDGELWVKLRLIPTEPWVGAVSWAFVSLPKIKFELSPFRLFNLMGRFLKKLLTEDLPRLFVRPKKIVLDFQNGKAVGPVANESGEMQEGNEDFVGELSVTLVDARNLSYVFFGKTDPYVILSLGDQIMRSKKNSQTTVIGRPGEPIWNQDFHMLVANPRKQKLNIQVKDTLGFTDLTVGTGEILLKLPACDCGIGKEKKCEYGDMVIPGIGLIMVLLVVAVMAVGWHGDHGMVDLGSLQDTVPTDKIVALQGGWGLFRKASSGEILLRLTYKAYVEDEDDDEYEVEPIYTGASDDELSDSDDSNAIYEPSRRDSSNERDKESFMDVLAALIVSEEFQGIVASETGNSKLSIDASSLNAESMPSDSNNSSEGSSGKFLLSLYYSSREHLIRKDTIYLSLVGAQAAANMGWKESAVFLFSLGTVHYLVLFPVICRPNLFKRSMRRFSVVWWAYSFPLTVVALASRDYAEEVRRIANALMLLLSELAILASLSLSVLTVLNSK</sequence>
<dbReference type="OrthoDB" id="1029639at2759"/>
<dbReference type="EMBL" id="JAAWWB010000015">
    <property type="protein sequence ID" value="KAG6765573.1"/>
    <property type="molecule type" value="Genomic_DNA"/>
</dbReference>
<proteinExistence type="predicted"/>
<evidence type="ECO:0000256" key="7">
    <source>
        <dbReference type="SAM" id="Phobius"/>
    </source>
</evidence>
<dbReference type="PROSITE" id="PS50004">
    <property type="entry name" value="C2"/>
    <property type="match status" value="1"/>
</dbReference>
<dbReference type="AlphaFoldDB" id="A0A8X7ZFP9"/>
<dbReference type="GO" id="GO:0055085">
    <property type="term" value="P:transmembrane transport"/>
    <property type="evidence" value="ECO:0007669"/>
    <property type="project" value="InterPro"/>
</dbReference>
<keyword evidence="7" id="KW-1133">Transmembrane helix</keyword>
<feature type="compositionally biased region" description="Basic and acidic residues" evidence="6">
    <location>
        <begin position="612"/>
        <end position="622"/>
    </location>
</feature>
<dbReference type="InterPro" id="IPR031468">
    <property type="entry name" value="SMP_LBD"/>
</dbReference>
<evidence type="ECO:0000259" key="8">
    <source>
        <dbReference type="PROSITE" id="PS50004"/>
    </source>
</evidence>
<feature type="domain" description="C2" evidence="8">
    <location>
        <begin position="385"/>
        <end position="505"/>
    </location>
</feature>
<keyword evidence="11" id="KW-1185">Reference proteome</keyword>
<dbReference type="InterPro" id="IPR000008">
    <property type="entry name" value="C2_dom"/>
</dbReference>
<evidence type="ECO:0000256" key="1">
    <source>
        <dbReference type="ARBA" id="ARBA00004370"/>
    </source>
</evidence>
<keyword evidence="2" id="KW-0813">Transport</keyword>
<evidence type="ECO:0000313" key="11">
    <source>
        <dbReference type="Proteomes" id="UP000886885"/>
    </source>
</evidence>
<feature type="transmembrane region" description="Helical" evidence="7">
    <location>
        <begin position="716"/>
        <end position="735"/>
    </location>
</feature>
<dbReference type="PANTHER" id="PTHR47261">
    <property type="entry name" value="CALCIUM-DEPENDENT LIPID-BINDING (CALB DOMAIN) FAMILY PROTEIN"/>
    <property type="match status" value="1"/>
</dbReference>
<protein>
    <recommendedName>
        <fullName evidence="12">C2 domain-containing protein</fullName>
    </recommendedName>
</protein>
<dbReference type="Proteomes" id="UP000886885">
    <property type="component" value="Chromosome 8A"/>
</dbReference>
<dbReference type="CDD" id="cd21669">
    <property type="entry name" value="SMP_SF"/>
    <property type="match status" value="1"/>
</dbReference>
<feature type="region of interest" description="Disordered" evidence="6">
    <location>
        <begin position="592"/>
        <end position="622"/>
    </location>
</feature>
<dbReference type="GO" id="GO:0006869">
    <property type="term" value="P:lipid transport"/>
    <property type="evidence" value="ECO:0007669"/>
    <property type="project" value="UniProtKB-KW"/>
</dbReference>
<dbReference type="SMART" id="SM00239">
    <property type="entry name" value="C2"/>
    <property type="match status" value="1"/>
</dbReference>
<reference evidence="10" key="1">
    <citation type="journal article" date="2020" name="bioRxiv">
        <title>Hybrid origin of Populus tomentosa Carr. identified through genome sequencing and phylogenomic analysis.</title>
        <authorList>
            <person name="An X."/>
            <person name="Gao K."/>
            <person name="Chen Z."/>
            <person name="Li J."/>
            <person name="Yang X."/>
            <person name="Yang X."/>
            <person name="Zhou J."/>
            <person name="Guo T."/>
            <person name="Zhao T."/>
            <person name="Huang S."/>
            <person name="Miao D."/>
            <person name="Khan W.U."/>
            <person name="Rao P."/>
            <person name="Ye M."/>
            <person name="Lei B."/>
            <person name="Liao W."/>
            <person name="Wang J."/>
            <person name="Ji L."/>
            <person name="Li Y."/>
            <person name="Guo B."/>
            <person name="Mustafa N.S."/>
            <person name="Li S."/>
            <person name="Yun Q."/>
            <person name="Keller S.R."/>
            <person name="Mao J."/>
            <person name="Zhang R."/>
            <person name="Strauss S.H."/>
        </authorList>
    </citation>
    <scope>NUCLEOTIDE SEQUENCE</scope>
    <source>
        <strain evidence="10">GM15</strain>
        <tissue evidence="10">Leaf</tissue>
    </source>
</reference>
<accession>A0A8X7ZFP9</accession>
<dbReference type="PROSITE" id="PS51847">
    <property type="entry name" value="SMP"/>
    <property type="match status" value="1"/>
</dbReference>
<keyword evidence="4" id="KW-0446">Lipid-binding</keyword>
<evidence type="ECO:0000256" key="5">
    <source>
        <dbReference type="ARBA" id="ARBA00023136"/>
    </source>
</evidence>
<evidence type="ECO:0008006" key="12">
    <source>
        <dbReference type="Google" id="ProtNLM"/>
    </source>
</evidence>
<dbReference type="Pfam" id="PF00168">
    <property type="entry name" value="C2"/>
    <property type="match status" value="1"/>
</dbReference>
<dbReference type="GO" id="GO:0008289">
    <property type="term" value="F:lipid binding"/>
    <property type="evidence" value="ECO:0007669"/>
    <property type="project" value="UniProtKB-KW"/>
</dbReference>
<evidence type="ECO:0000256" key="3">
    <source>
        <dbReference type="ARBA" id="ARBA00023055"/>
    </source>
</evidence>
<feature type="transmembrane region" description="Helical" evidence="7">
    <location>
        <begin position="509"/>
        <end position="529"/>
    </location>
</feature>
<dbReference type="GO" id="GO:0016020">
    <property type="term" value="C:membrane"/>
    <property type="evidence" value="ECO:0007669"/>
    <property type="project" value="UniProtKB-SubCell"/>
</dbReference>
<dbReference type="Pfam" id="PF03595">
    <property type="entry name" value="SLAC1"/>
    <property type="match status" value="1"/>
</dbReference>
<feature type="compositionally biased region" description="Acidic residues" evidence="6">
    <location>
        <begin position="596"/>
        <end position="605"/>
    </location>
</feature>
<comment type="caution">
    <text evidence="10">The sequence shown here is derived from an EMBL/GenBank/DDBJ whole genome shotgun (WGS) entry which is preliminary data.</text>
</comment>